<protein>
    <submittedName>
        <fullName evidence="1">Uncharacterized protein</fullName>
    </submittedName>
</protein>
<accession>A0A9Q1CFT1</accession>
<dbReference type="Proteomes" id="UP001152320">
    <property type="component" value="Chromosome 4"/>
</dbReference>
<proteinExistence type="predicted"/>
<gene>
    <name evidence="1" type="ORF">HOLleu_11155</name>
</gene>
<reference evidence="1" key="1">
    <citation type="submission" date="2021-10" db="EMBL/GenBank/DDBJ databases">
        <title>Tropical sea cucumber genome reveals ecological adaptation and Cuvierian tubules defense mechanism.</title>
        <authorList>
            <person name="Chen T."/>
        </authorList>
    </citation>
    <scope>NUCLEOTIDE SEQUENCE</scope>
    <source>
        <strain evidence="1">Nanhai2018</strain>
        <tissue evidence="1">Muscle</tissue>
    </source>
</reference>
<dbReference type="AlphaFoldDB" id="A0A9Q1CFT1"/>
<name>A0A9Q1CFT1_HOLLE</name>
<evidence type="ECO:0000313" key="1">
    <source>
        <dbReference type="EMBL" id="KAJ8043865.1"/>
    </source>
</evidence>
<comment type="caution">
    <text evidence="1">The sequence shown here is derived from an EMBL/GenBank/DDBJ whole genome shotgun (WGS) entry which is preliminary data.</text>
</comment>
<dbReference type="Gene3D" id="1.10.510.10">
    <property type="entry name" value="Transferase(Phosphotransferase) domain 1"/>
    <property type="match status" value="1"/>
</dbReference>
<keyword evidence="2" id="KW-1185">Reference proteome</keyword>
<organism evidence="1 2">
    <name type="scientific">Holothuria leucospilota</name>
    <name type="common">Black long sea cucumber</name>
    <name type="synonym">Mertensiothuria leucospilota</name>
    <dbReference type="NCBI Taxonomy" id="206669"/>
    <lineage>
        <taxon>Eukaryota</taxon>
        <taxon>Metazoa</taxon>
        <taxon>Echinodermata</taxon>
        <taxon>Eleutherozoa</taxon>
        <taxon>Echinozoa</taxon>
        <taxon>Holothuroidea</taxon>
        <taxon>Aspidochirotacea</taxon>
        <taxon>Aspidochirotida</taxon>
        <taxon>Holothuriidae</taxon>
        <taxon>Holothuria</taxon>
    </lineage>
</organism>
<evidence type="ECO:0000313" key="2">
    <source>
        <dbReference type="Proteomes" id="UP001152320"/>
    </source>
</evidence>
<sequence>MEVSRWKEHLKALEDLKVGTKQIGRVVFSKEKKIATGSNGSQIFLGMMDGKIPVAVKRLQKGIPSSDVTAGEILRNKKILSTSYQIWQLKKIKISTTVSHHSFLSFCICLSHQMVMAICFCQTLGFLVNCCLVPLCLQRPWDLCVRCVQTAWKVISASAKSPQIFR</sequence>
<dbReference type="EMBL" id="JAIZAY010000004">
    <property type="protein sequence ID" value="KAJ8043865.1"/>
    <property type="molecule type" value="Genomic_DNA"/>
</dbReference>